<feature type="compositionally biased region" description="Low complexity" evidence="1">
    <location>
        <begin position="58"/>
        <end position="71"/>
    </location>
</feature>
<evidence type="ECO:0000256" key="1">
    <source>
        <dbReference type="SAM" id="MobiDB-lite"/>
    </source>
</evidence>
<reference evidence="2" key="1">
    <citation type="journal article" date="2020" name="Stud. Mycol.">
        <title>101 Dothideomycetes genomes: a test case for predicting lifestyles and emergence of pathogens.</title>
        <authorList>
            <person name="Haridas S."/>
            <person name="Albert R."/>
            <person name="Binder M."/>
            <person name="Bloem J."/>
            <person name="Labutti K."/>
            <person name="Salamov A."/>
            <person name="Andreopoulos B."/>
            <person name="Baker S."/>
            <person name="Barry K."/>
            <person name="Bills G."/>
            <person name="Bluhm B."/>
            <person name="Cannon C."/>
            <person name="Castanera R."/>
            <person name="Culley D."/>
            <person name="Daum C."/>
            <person name="Ezra D."/>
            <person name="Gonzalez J."/>
            <person name="Henrissat B."/>
            <person name="Kuo A."/>
            <person name="Liang C."/>
            <person name="Lipzen A."/>
            <person name="Lutzoni F."/>
            <person name="Magnuson J."/>
            <person name="Mondo S."/>
            <person name="Nolan M."/>
            <person name="Ohm R."/>
            <person name="Pangilinan J."/>
            <person name="Park H.-J."/>
            <person name="Ramirez L."/>
            <person name="Alfaro M."/>
            <person name="Sun H."/>
            <person name="Tritt A."/>
            <person name="Yoshinaga Y."/>
            <person name="Zwiers L.-H."/>
            <person name="Turgeon B."/>
            <person name="Goodwin S."/>
            <person name="Spatafora J."/>
            <person name="Crous P."/>
            <person name="Grigoriev I."/>
        </authorList>
    </citation>
    <scope>NUCLEOTIDE SEQUENCE</scope>
    <source>
        <strain evidence="2">CBS 125425</strain>
    </source>
</reference>
<gene>
    <name evidence="2" type="ORF">EJ04DRAFT_564937</name>
</gene>
<dbReference type="Proteomes" id="UP000799444">
    <property type="component" value="Unassembled WGS sequence"/>
</dbReference>
<name>A0A9P4UYZ2_9PLEO</name>
<dbReference type="AlphaFoldDB" id="A0A9P4UYZ2"/>
<accession>A0A9P4UYZ2</accession>
<comment type="caution">
    <text evidence="2">The sequence shown here is derived from an EMBL/GenBank/DDBJ whole genome shotgun (WGS) entry which is preliminary data.</text>
</comment>
<dbReference type="EMBL" id="ML996158">
    <property type="protein sequence ID" value="KAF2733692.1"/>
    <property type="molecule type" value="Genomic_DNA"/>
</dbReference>
<evidence type="ECO:0000313" key="3">
    <source>
        <dbReference type="Proteomes" id="UP000799444"/>
    </source>
</evidence>
<organism evidence="2 3">
    <name type="scientific">Polyplosphaeria fusca</name>
    <dbReference type="NCBI Taxonomy" id="682080"/>
    <lineage>
        <taxon>Eukaryota</taxon>
        <taxon>Fungi</taxon>
        <taxon>Dikarya</taxon>
        <taxon>Ascomycota</taxon>
        <taxon>Pezizomycotina</taxon>
        <taxon>Dothideomycetes</taxon>
        <taxon>Pleosporomycetidae</taxon>
        <taxon>Pleosporales</taxon>
        <taxon>Tetraplosphaeriaceae</taxon>
        <taxon>Polyplosphaeria</taxon>
    </lineage>
</organism>
<sequence>MAARREILANFGTVATIPDIGPGNAMDGWGVWPSWQWYDPAFPPKKGWVVFYEVDGPSTGSSPQTGSGQQPDRGQLSGDGNSFANRGGIHLTSGFVFNENLAEAIWRHPSKPSLKWYIKPYKNTSWALEKKNSGEPRLEFTECGSVDLEFLDDLKLRMPDVAKDFVDGRFN</sequence>
<evidence type="ECO:0000313" key="2">
    <source>
        <dbReference type="EMBL" id="KAF2733692.1"/>
    </source>
</evidence>
<keyword evidence="3" id="KW-1185">Reference proteome</keyword>
<proteinExistence type="predicted"/>
<protein>
    <submittedName>
        <fullName evidence="2">Uncharacterized protein</fullName>
    </submittedName>
</protein>
<feature type="region of interest" description="Disordered" evidence="1">
    <location>
        <begin position="58"/>
        <end position="82"/>
    </location>
</feature>